<dbReference type="GO" id="GO:0003677">
    <property type="term" value="F:DNA binding"/>
    <property type="evidence" value="ECO:0007669"/>
    <property type="project" value="UniProtKB-KW"/>
</dbReference>
<proteinExistence type="inferred from homology"/>
<dbReference type="GO" id="GO:0006265">
    <property type="term" value="P:DNA topological change"/>
    <property type="evidence" value="ECO:0007669"/>
    <property type="project" value="InterPro"/>
</dbReference>
<sequence>MKTDPSLLNTLLSEPKKAISHLDLVYVSDDKMPIIRKKNGDGFQYLYGDRALRQKEDLQRIKALVIPPAWQNVKITHLPNGHLQAVGRDTKKRKQYKYHELWTKVRKQTKFYRMGLFGKSLPKIRKTVDLDLEQKKWTRTKVLALVVRLMEETHIRIGNEQYARYNQTYGISTLRKRHVHINKEKMKFEFKGKRGKEHKVTVRNKKLIRLVSQCEEIPGWELFHYYDNDGNKEQIDSGMVNAYVKEISGMDFTAKDFRTWAAGVIFFNSLMDMGTTKDKEGIKSNILAAYDTTAKALGNTRNVCRSSYVHPILPMAYEKGKLNIYFEKASRPDAVTKYLSSSEIALLDVIATYKPELKE</sequence>
<evidence type="ECO:0000256" key="4">
    <source>
        <dbReference type="ARBA" id="ARBA00023029"/>
    </source>
</evidence>
<dbReference type="Pfam" id="PF01028">
    <property type="entry name" value="Topoisom_I"/>
    <property type="match status" value="1"/>
</dbReference>
<protein>
    <recommendedName>
        <fullName evidence="3">DNA topoisomerase</fullName>
        <ecNumber evidence="3">5.6.2.1</ecNumber>
    </recommendedName>
</protein>
<dbReference type="InterPro" id="IPR011010">
    <property type="entry name" value="DNA_brk_join_enz"/>
</dbReference>
<dbReference type="Pfam" id="PF21338">
    <property type="entry name" value="Top1B_N_bact"/>
    <property type="match status" value="1"/>
</dbReference>
<organism evidence="9 10">
    <name type="scientific">Costertonia aggregata</name>
    <dbReference type="NCBI Taxonomy" id="343403"/>
    <lineage>
        <taxon>Bacteria</taxon>
        <taxon>Pseudomonadati</taxon>
        <taxon>Bacteroidota</taxon>
        <taxon>Flavobacteriia</taxon>
        <taxon>Flavobacteriales</taxon>
        <taxon>Flavobacteriaceae</taxon>
        <taxon>Costertonia</taxon>
    </lineage>
</organism>
<comment type="similarity">
    <text evidence="2">Belongs to the type IB topoisomerase family.</text>
</comment>
<dbReference type="EMBL" id="CP058595">
    <property type="protein sequence ID" value="QLG44966.1"/>
    <property type="molecule type" value="Genomic_DNA"/>
</dbReference>
<evidence type="ECO:0000313" key="9">
    <source>
        <dbReference type="EMBL" id="QLG44966.1"/>
    </source>
</evidence>
<evidence type="ECO:0000256" key="3">
    <source>
        <dbReference type="ARBA" id="ARBA00012891"/>
    </source>
</evidence>
<feature type="domain" description="DNA topoisomerase IB N-terminal" evidence="8">
    <location>
        <begin position="42"/>
        <end position="89"/>
    </location>
</feature>
<dbReference type="InterPro" id="IPR014711">
    <property type="entry name" value="TopoI_cat_a-hlx-sub_euk"/>
</dbReference>
<evidence type="ECO:0000256" key="6">
    <source>
        <dbReference type="ARBA" id="ARBA00023235"/>
    </source>
</evidence>
<dbReference type="InterPro" id="IPR001631">
    <property type="entry name" value="TopoI"/>
</dbReference>
<dbReference type="RefSeq" id="WP_179241256.1">
    <property type="nucleotide sequence ID" value="NZ_CP058595.1"/>
</dbReference>
<dbReference type="PRINTS" id="PR00416">
    <property type="entry name" value="EUTPISMRASEI"/>
</dbReference>
<dbReference type="Gene3D" id="3.30.66.10">
    <property type="entry name" value="DNA topoisomerase I domain"/>
    <property type="match status" value="1"/>
</dbReference>
<dbReference type="KEGG" id="cagg:HYG79_06240"/>
<evidence type="ECO:0000259" key="7">
    <source>
        <dbReference type="Pfam" id="PF01028"/>
    </source>
</evidence>
<dbReference type="Gene3D" id="1.10.132.120">
    <property type="match status" value="1"/>
</dbReference>
<keyword evidence="6 9" id="KW-0413">Isomerase</keyword>
<reference evidence="9 10" key="1">
    <citation type="journal article" date="2006" name="Int. J. Syst. Evol. Microbiol.">
        <title>Costertonia aggregata gen. nov., sp. nov., a mesophilic marine bacterium of the family Flavobacteriaceae, isolated from a mature biofilm.</title>
        <authorList>
            <person name="Kwon K.K."/>
            <person name="Lee Y.K."/>
            <person name="Lee H.K."/>
        </authorList>
    </citation>
    <scope>NUCLEOTIDE SEQUENCE [LARGE SCALE GENOMIC DNA]</scope>
    <source>
        <strain evidence="9 10">KCCM 42265</strain>
    </source>
</reference>
<feature type="domain" description="DNA topoisomerase I catalytic core eukaryotic-type" evidence="7">
    <location>
        <begin position="105"/>
        <end position="305"/>
    </location>
</feature>
<evidence type="ECO:0000256" key="5">
    <source>
        <dbReference type="ARBA" id="ARBA00023125"/>
    </source>
</evidence>
<dbReference type="GO" id="GO:0003917">
    <property type="term" value="F:DNA topoisomerase type I (single strand cut, ATP-independent) activity"/>
    <property type="evidence" value="ECO:0007669"/>
    <property type="project" value="UniProtKB-EC"/>
</dbReference>
<dbReference type="AlphaFoldDB" id="A0A7H9ANF0"/>
<dbReference type="SUPFAM" id="SSF56349">
    <property type="entry name" value="DNA breaking-rejoining enzymes"/>
    <property type="match status" value="1"/>
</dbReference>
<evidence type="ECO:0000256" key="2">
    <source>
        <dbReference type="ARBA" id="ARBA00006645"/>
    </source>
</evidence>
<evidence type="ECO:0000256" key="1">
    <source>
        <dbReference type="ARBA" id="ARBA00000213"/>
    </source>
</evidence>
<dbReference type="EC" id="5.6.2.1" evidence="3"/>
<evidence type="ECO:0000313" key="10">
    <source>
        <dbReference type="Proteomes" id="UP000509302"/>
    </source>
</evidence>
<gene>
    <name evidence="9" type="ORF">HYG79_06240</name>
</gene>
<accession>A0A7H9ANF0</accession>
<keyword evidence="10" id="KW-1185">Reference proteome</keyword>
<dbReference type="InterPro" id="IPR013500">
    <property type="entry name" value="TopoI_cat_euk"/>
</dbReference>
<dbReference type="SUPFAM" id="SSF55869">
    <property type="entry name" value="DNA topoisomerase I domain"/>
    <property type="match status" value="1"/>
</dbReference>
<dbReference type="InterPro" id="IPR049331">
    <property type="entry name" value="Top1B_N_bact"/>
</dbReference>
<dbReference type="Gene3D" id="3.90.15.10">
    <property type="entry name" value="Topoisomerase I, Chain A, domain 3"/>
    <property type="match status" value="1"/>
</dbReference>
<keyword evidence="4" id="KW-0799">Topoisomerase</keyword>
<name>A0A7H9ANF0_9FLAO</name>
<comment type="catalytic activity">
    <reaction evidence="1">
        <text>ATP-independent breakage of single-stranded DNA, followed by passage and rejoining.</text>
        <dbReference type="EC" id="5.6.2.1"/>
    </reaction>
</comment>
<keyword evidence="5" id="KW-0238">DNA-binding</keyword>
<evidence type="ECO:0000259" key="8">
    <source>
        <dbReference type="Pfam" id="PF21338"/>
    </source>
</evidence>
<dbReference type="Proteomes" id="UP000509302">
    <property type="component" value="Chromosome"/>
</dbReference>
<dbReference type="PROSITE" id="PS52038">
    <property type="entry name" value="TOPO_IB_2"/>
    <property type="match status" value="1"/>
</dbReference>
<dbReference type="InterPro" id="IPR035447">
    <property type="entry name" value="DNA_topo_I_N_sf"/>
</dbReference>